<sequence>MKRIPRPEFSPEVSGECVIVGNGPSLTPALLDSLSADTIAMNRIHLIYDKTDWRPTYWFNADLSSNYYFKQDLEFHASQGYPCFVRMDILARWIAGYMGVITPEDMVAMLENMWPIDAGSYEWTDEIVAPGSTMASAIRAAALWGYDPIYLIGCDGGPDHFDPNYDEHDTGGRSAEEFDEMLNKAFQISFAECWKRDIKIYNATPNSKIKGIPCAPLL</sequence>
<dbReference type="AlphaFoldDB" id="A0A0F9R3D4"/>
<reference evidence="1" key="1">
    <citation type="journal article" date="2015" name="Nature">
        <title>Complex archaea that bridge the gap between prokaryotes and eukaryotes.</title>
        <authorList>
            <person name="Spang A."/>
            <person name="Saw J.H."/>
            <person name="Jorgensen S.L."/>
            <person name="Zaremba-Niedzwiedzka K."/>
            <person name="Martijn J."/>
            <person name="Lind A.E."/>
            <person name="van Eijk R."/>
            <person name="Schleper C."/>
            <person name="Guy L."/>
            <person name="Ettema T.J."/>
        </authorList>
    </citation>
    <scope>NUCLEOTIDE SEQUENCE</scope>
</reference>
<name>A0A0F9R3D4_9ZZZZ</name>
<dbReference type="Gene3D" id="3.90.1480.10">
    <property type="entry name" value="Alpha-2,3-sialyltransferase"/>
    <property type="match status" value="1"/>
</dbReference>
<proteinExistence type="predicted"/>
<comment type="caution">
    <text evidence="1">The sequence shown here is derived from an EMBL/GenBank/DDBJ whole genome shotgun (WGS) entry which is preliminary data.</text>
</comment>
<accession>A0A0F9R3D4</accession>
<evidence type="ECO:0008006" key="2">
    <source>
        <dbReference type="Google" id="ProtNLM"/>
    </source>
</evidence>
<organism evidence="1">
    <name type="scientific">marine sediment metagenome</name>
    <dbReference type="NCBI Taxonomy" id="412755"/>
    <lineage>
        <taxon>unclassified sequences</taxon>
        <taxon>metagenomes</taxon>
        <taxon>ecological metagenomes</taxon>
    </lineage>
</organism>
<dbReference type="EMBL" id="LAZR01004079">
    <property type="protein sequence ID" value="KKN11998.1"/>
    <property type="molecule type" value="Genomic_DNA"/>
</dbReference>
<evidence type="ECO:0000313" key="1">
    <source>
        <dbReference type="EMBL" id="KKN11998.1"/>
    </source>
</evidence>
<protein>
    <recommendedName>
        <fullName evidence="2">DUF115 domain-containing protein</fullName>
    </recommendedName>
</protein>
<gene>
    <name evidence="1" type="ORF">LCGC14_1020910</name>
</gene>